<proteinExistence type="inferred from homology"/>
<dbReference type="RefSeq" id="WP_110839635.1">
    <property type="nucleotide sequence ID" value="NZ_QJVJ01000003.1"/>
</dbReference>
<sequence>MRLSGKVALVTGGSHGIGQAVAIRFAREGAKVALCGRGKAALDETVELIRAAGGEALAYETDVSDKSQVDRFVDGAIGQWGRLDIVVNNAGICEVSPFLDITEEQWDRHMSINLKGAFLVSQKAAREMVRQGTGGSIIQMSSVNGIQAEADQVHYNTTKGGMINLSMSMALELAAYGIRVNALCPGFIETRLTKPLIDNAPAIADYLRTVPMKRVGQPEEIAAAAVFLASDESSYMTGTSMVVDGGQLIKLS</sequence>
<dbReference type="PROSITE" id="PS00061">
    <property type="entry name" value="ADH_SHORT"/>
    <property type="match status" value="1"/>
</dbReference>
<dbReference type="InterPro" id="IPR057326">
    <property type="entry name" value="KR_dom"/>
</dbReference>
<protein>
    <submittedName>
        <fullName evidence="4">Short-chain dehydrogenase</fullName>
    </submittedName>
</protein>
<dbReference type="SMART" id="SM00822">
    <property type="entry name" value="PKS_KR"/>
    <property type="match status" value="1"/>
</dbReference>
<evidence type="ECO:0000313" key="4">
    <source>
        <dbReference type="EMBL" id="PYI55835.1"/>
    </source>
</evidence>
<organism evidence="4 5">
    <name type="scientific">Paenibacillus flagellatus</name>
    <dbReference type="NCBI Taxonomy" id="2211139"/>
    <lineage>
        <taxon>Bacteria</taxon>
        <taxon>Bacillati</taxon>
        <taxon>Bacillota</taxon>
        <taxon>Bacilli</taxon>
        <taxon>Bacillales</taxon>
        <taxon>Paenibacillaceae</taxon>
        <taxon>Paenibacillus</taxon>
    </lineage>
</organism>
<dbReference type="PANTHER" id="PTHR42760">
    <property type="entry name" value="SHORT-CHAIN DEHYDROGENASES/REDUCTASES FAMILY MEMBER"/>
    <property type="match status" value="1"/>
</dbReference>
<dbReference type="GO" id="GO:0016616">
    <property type="term" value="F:oxidoreductase activity, acting on the CH-OH group of donors, NAD or NADP as acceptor"/>
    <property type="evidence" value="ECO:0007669"/>
    <property type="project" value="UniProtKB-ARBA"/>
</dbReference>
<keyword evidence="5" id="KW-1185">Reference proteome</keyword>
<comment type="caution">
    <text evidence="4">The sequence shown here is derived from an EMBL/GenBank/DDBJ whole genome shotgun (WGS) entry which is preliminary data.</text>
</comment>
<dbReference type="GO" id="GO:0048038">
    <property type="term" value="F:quinone binding"/>
    <property type="evidence" value="ECO:0007669"/>
    <property type="project" value="TreeGrafter"/>
</dbReference>
<dbReference type="Proteomes" id="UP000247476">
    <property type="component" value="Unassembled WGS sequence"/>
</dbReference>
<dbReference type="NCBIfam" id="NF009466">
    <property type="entry name" value="PRK12826.1-2"/>
    <property type="match status" value="1"/>
</dbReference>
<gene>
    <name evidence="4" type="ORF">DLM86_08955</name>
</gene>
<dbReference type="PRINTS" id="PR00080">
    <property type="entry name" value="SDRFAMILY"/>
</dbReference>
<dbReference type="EMBL" id="QJVJ01000003">
    <property type="protein sequence ID" value="PYI55835.1"/>
    <property type="molecule type" value="Genomic_DNA"/>
</dbReference>
<dbReference type="Gene3D" id="3.40.50.720">
    <property type="entry name" value="NAD(P)-binding Rossmann-like Domain"/>
    <property type="match status" value="1"/>
</dbReference>
<name>A0A2V5K8J2_9BACL</name>
<dbReference type="PANTHER" id="PTHR42760:SF133">
    <property type="entry name" value="3-OXOACYL-[ACYL-CARRIER-PROTEIN] REDUCTASE"/>
    <property type="match status" value="1"/>
</dbReference>
<evidence type="ECO:0000259" key="3">
    <source>
        <dbReference type="SMART" id="SM00822"/>
    </source>
</evidence>
<dbReference type="AlphaFoldDB" id="A0A2V5K8J2"/>
<reference evidence="4 5" key="1">
    <citation type="submission" date="2018-05" db="EMBL/GenBank/DDBJ databases">
        <title>Paenibacillus flagellatus sp. nov., isolated from selenium mineral soil.</title>
        <authorList>
            <person name="Dai X."/>
        </authorList>
    </citation>
    <scope>NUCLEOTIDE SEQUENCE [LARGE SCALE GENOMIC DNA]</scope>
    <source>
        <strain evidence="4 5">DXL2</strain>
    </source>
</reference>
<dbReference type="Pfam" id="PF13561">
    <property type="entry name" value="adh_short_C2"/>
    <property type="match status" value="1"/>
</dbReference>
<dbReference type="FunFam" id="3.40.50.720:FF:000084">
    <property type="entry name" value="Short-chain dehydrogenase reductase"/>
    <property type="match status" value="1"/>
</dbReference>
<dbReference type="SUPFAM" id="SSF51735">
    <property type="entry name" value="NAD(P)-binding Rossmann-fold domains"/>
    <property type="match status" value="1"/>
</dbReference>
<dbReference type="PRINTS" id="PR00081">
    <property type="entry name" value="GDHRDH"/>
</dbReference>
<evidence type="ECO:0000256" key="2">
    <source>
        <dbReference type="ARBA" id="ARBA00023002"/>
    </source>
</evidence>
<dbReference type="InterPro" id="IPR002347">
    <property type="entry name" value="SDR_fam"/>
</dbReference>
<accession>A0A2V5K8J2</accession>
<keyword evidence="2" id="KW-0560">Oxidoreductase</keyword>
<dbReference type="InterPro" id="IPR036291">
    <property type="entry name" value="NAD(P)-bd_dom_sf"/>
</dbReference>
<dbReference type="OrthoDB" id="112317at2"/>
<evidence type="ECO:0000256" key="1">
    <source>
        <dbReference type="ARBA" id="ARBA00006484"/>
    </source>
</evidence>
<dbReference type="GO" id="GO:0006633">
    <property type="term" value="P:fatty acid biosynthetic process"/>
    <property type="evidence" value="ECO:0007669"/>
    <property type="project" value="TreeGrafter"/>
</dbReference>
<dbReference type="InterPro" id="IPR020904">
    <property type="entry name" value="Sc_DH/Rdtase_CS"/>
</dbReference>
<dbReference type="GO" id="GO:0008206">
    <property type="term" value="P:bile acid metabolic process"/>
    <property type="evidence" value="ECO:0007669"/>
    <property type="project" value="UniProtKB-ARBA"/>
</dbReference>
<feature type="domain" description="Ketoreductase" evidence="3">
    <location>
        <begin position="6"/>
        <end position="206"/>
    </location>
</feature>
<dbReference type="NCBIfam" id="NF005559">
    <property type="entry name" value="PRK07231.1"/>
    <property type="match status" value="1"/>
</dbReference>
<comment type="similarity">
    <text evidence="1">Belongs to the short-chain dehydrogenases/reductases (SDR) family.</text>
</comment>
<evidence type="ECO:0000313" key="5">
    <source>
        <dbReference type="Proteomes" id="UP000247476"/>
    </source>
</evidence>